<dbReference type="PANTHER" id="PTHR43105">
    <property type="entry name" value="RESPIRATORY NITRATE REDUCTASE"/>
    <property type="match status" value="1"/>
</dbReference>
<dbReference type="AlphaFoldDB" id="A0A1G9BVI9"/>
<proteinExistence type="predicted"/>
<dbReference type="GO" id="GO:0046872">
    <property type="term" value="F:metal ion binding"/>
    <property type="evidence" value="ECO:0007669"/>
    <property type="project" value="UniProtKB-KW"/>
</dbReference>
<dbReference type="NCBIfam" id="TIGR01591">
    <property type="entry name" value="Fdh-alpha"/>
    <property type="match status" value="1"/>
</dbReference>
<dbReference type="Gene3D" id="3.40.228.10">
    <property type="entry name" value="Dimethylsulfoxide Reductase, domain 2"/>
    <property type="match status" value="1"/>
</dbReference>
<keyword evidence="6" id="KW-0411">Iron-sulfur</keyword>
<dbReference type="Pfam" id="PF00384">
    <property type="entry name" value="Molybdopterin"/>
    <property type="match status" value="1"/>
</dbReference>
<dbReference type="Proteomes" id="UP000198706">
    <property type="component" value="Unassembled WGS sequence"/>
</dbReference>
<dbReference type="InterPro" id="IPR006478">
    <property type="entry name" value="Formate_DH_asu"/>
</dbReference>
<evidence type="ECO:0000259" key="7">
    <source>
        <dbReference type="PROSITE" id="PS51669"/>
    </source>
</evidence>
<dbReference type="PROSITE" id="PS00551">
    <property type="entry name" value="MOLYBDOPTERIN_PROK_1"/>
    <property type="match status" value="1"/>
</dbReference>
<dbReference type="PROSITE" id="PS00490">
    <property type="entry name" value="MOLYBDOPTERIN_PROK_2"/>
    <property type="match status" value="1"/>
</dbReference>
<gene>
    <name evidence="8" type="ORF">SAMN05216186_10739</name>
</gene>
<dbReference type="InterPro" id="IPR006963">
    <property type="entry name" value="Mopterin_OxRdtase_4Fe-4S_dom"/>
</dbReference>
<dbReference type="RefSeq" id="WP_084337563.1">
    <property type="nucleotide sequence ID" value="NZ_CBKZNZ010000004.1"/>
</dbReference>
<dbReference type="Pfam" id="PF01568">
    <property type="entry name" value="Molydop_binding"/>
    <property type="match status" value="1"/>
</dbReference>
<keyword evidence="4" id="KW-0479">Metal-binding</keyword>
<dbReference type="GO" id="GO:0051539">
    <property type="term" value="F:4 iron, 4 sulfur cluster binding"/>
    <property type="evidence" value="ECO:0007669"/>
    <property type="project" value="UniProtKB-KW"/>
</dbReference>
<dbReference type="InterPro" id="IPR006657">
    <property type="entry name" value="MoPterin_dinucl-bd_dom"/>
</dbReference>
<dbReference type="Gene3D" id="2.40.40.20">
    <property type="match status" value="1"/>
</dbReference>
<evidence type="ECO:0000256" key="5">
    <source>
        <dbReference type="ARBA" id="ARBA00023004"/>
    </source>
</evidence>
<dbReference type="PROSITE" id="PS51669">
    <property type="entry name" value="4FE4S_MOW_BIS_MGD"/>
    <property type="match status" value="1"/>
</dbReference>
<dbReference type="GO" id="GO:1990204">
    <property type="term" value="C:oxidoreductase complex"/>
    <property type="evidence" value="ECO:0007669"/>
    <property type="project" value="UniProtKB-ARBA"/>
</dbReference>
<dbReference type="PANTHER" id="PTHR43105:SF10">
    <property type="entry name" value="NADH-QUINONE OXIDOREDUCTASE SUBUNIT G"/>
    <property type="match status" value="1"/>
</dbReference>
<dbReference type="Pfam" id="PF04879">
    <property type="entry name" value="Molybdop_Fe4S4"/>
    <property type="match status" value="1"/>
</dbReference>
<dbReference type="InterPro" id="IPR041924">
    <property type="entry name" value="Formate_Dh-H_N"/>
</dbReference>
<keyword evidence="9" id="KW-1185">Reference proteome</keyword>
<feature type="domain" description="4Fe-4S Mo/W bis-MGD-type" evidence="7">
    <location>
        <begin position="1"/>
        <end position="57"/>
    </location>
</feature>
<keyword evidence="3" id="KW-0500">Molybdenum</keyword>
<sequence length="698" mass="75052">MNVVPSVCTFCGVGCGIGLRVENDRVVGVEPQPGHPVSQGQLCAKGWSTSFAIDAGHRLTRPLIKEHGRFRPASWDEALERVANEFGVARDAAGPTAVGVISCARATNEDNYAAQKFARAVLGTHNIDHCARICHSPSVAGLVRTLGSGAMTNGIADIDLADVILVIGADVTENHAMIGARMLRAQARGARLIVIDPRRTRLARLADIHLQPRLGTNIALLNGLLQIILANGWENSAFLASRCEDTGPLRHHLSDVTPERTSAKTGIAVADLEEVARLYSQARAAYLAYGMGITQFQSGTNNVIAVSNLALACGQVGRPGTGINPLRGQNNVQGACDMGCLPNVYPGYQDASALAVQARFGEAWSVTSPVTPGLTSLGMTRAARDGALRALMIIGEDPVLTDPDQNQVAHALGALDFLVVLELSMTETARLADVVLPAASFAEKDGTFTNCERRVQRVRRAVTPPGEAKADWKILAELAVRMGYPGMDWEDAEAVFDEMALLTPIFSAMTYARLDEHHGLQWPCDAARPQGSPFLHEERFPLGKGRLLPVTNVAPDECPDAEYPFFLTTHRLHFQYGGGSMTRHSPLLEREIPAGLLSMHPDDGGALGLHDRQAVRVRSRRGELETRVRLTDEVPRGTVAMPYHFREAPCNRLTNDAQDPITHMPELKACAVAVEGLPAGEAPNAEAGAAEVIRHVHS</sequence>
<dbReference type="SUPFAM" id="SSF53706">
    <property type="entry name" value="Formate dehydrogenase/DMSO reductase, domains 1-3"/>
    <property type="match status" value="1"/>
</dbReference>
<dbReference type="Gene3D" id="3.40.50.740">
    <property type="match status" value="1"/>
</dbReference>
<evidence type="ECO:0000256" key="6">
    <source>
        <dbReference type="ARBA" id="ARBA00023014"/>
    </source>
</evidence>
<dbReference type="InterPro" id="IPR027467">
    <property type="entry name" value="MopterinOxRdtase_cofactor_BS"/>
</dbReference>
<evidence type="ECO:0000313" key="9">
    <source>
        <dbReference type="Proteomes" id="UP000198706"/>
    </source>
</evidence>
<dbReference type="EMBL" id="FNFD01000007">
    <property type="protein sequence ID" value="SDK43498.1"/>
    <property type="molecule type" value="Genomic_DNA"/>
</dbReference>
<dbReference type="SMART" id="SM00926">
    <property type="entry name" value="Molybdop_Fe4S4"/>
    <property type="match status" value="1"/>
</dbReference>
<evidence type="ECO:0000256" key="4">
    <source>
        <dbReference type="ARBA" id="ARBA00022723"/>
    </source>
</evidence>
<accession>A0A1G9BVI9</accession>
<dbReference type="GO" id="GO:0043546">
    <property type="term" value="F:molybdopterin cofactor binding"/>
    <property type="evidence" value="ECO:0007669"/>
    <property type="project" value="InterPro"/>
</dbReference>
<dbReference type="GO" id="GO:0003954">
    <property type="term" value="F:NADH dehydrogenase activity"/>
    <property type="evidence" value="ECO:0007669"/>
    <property type="project" value="TreeGrafter"/>
</dbReference>
<dbReference type="CDD" id="cd02753">
    <property type="entry name" value="MopB_Formate-Dh-H"/>
    <property type="match status" value="1"/>
</dbReference>
<dbReference type="GO" id="GO:0015942">
    <property type="term" value="P:formate metabolic process"/>
    <property type="evidence" value="ECO:0007669"/>
    <property type="project" value="InterPro"/>
</dbReference>
<dbReference type="InterPro" id="IPR050123">
    <property type="entry name" value="Prok_molybdopt-oxidoreductase"/>
</dbReference>
<dbReference type="Gene3D" id="2.20.25.90">
    <property type="entry name" value="ADC-like domains"/>
    <property type="match status" value="1"/>
</dbReference>
<keyword evidence="2" id="KW-0004">4Fe-4S</keyword>
<dbReference type="InterPro" id="IPR006656">
    <property type="entry name" value="Mopterin_OxRdtase"/>
</dbReference>
<keyword evidence="5" id="KW-0408">Iron</keyword>
<reference evidence="8 9" key="1">
    <citation type="submission" date="2016-10" db="EMBL/GenBank/DDBJ databases">
        <authorList>
            <person name="de Groot N.N."/>
        </authorList>
    </citation>
    <scope>NUCLEOTIDE SEQUENCE [LARGE SCALE GENOMIC DNA]</scope>
    <source>
        <strain evidence="8 9">JCM 21544</strain>
    </source>
</reference>
<dbReference type="GO" id="GO:0008863">
    <property type="term" value="F:formate dehydrogenase (NAD+) activity"/>
    <property type="evidence" value="ECO:0007669"/>
    <property type="project" value="InterPro"/>
</dbReference>
<protein>
    <submittedName>
        <fullName evidence="8">Formate dehydrogenase major subunit</fullName>
    </submittedName>
</protein>
<dbReference type="STRING" id="137658.SAMN05216186_10739"/>
<organism evidence="8 9">
    <name type="scientific">Pseudomonas indica</name>
    <dbReference type="NCBI Taxonomy" id="137658"/>
    <lineage>
        <taxon>Bacteria</taxon>
        <taxon>Pseudomonadati</taxon>
        <taxon>Pseudomonadota</taxon>
        <taxon>Gammaproteobacteria</taxon>
        <taxon>Pseudomonadales</taxon>
        <taxon>Pseudomonadaceae</taxon>
        <taxon>Pseudomonas</taxon>
    </lineage>
</organism>
<evidence type="ECO:0000256" key="1">
    <source>
        <dbReference type="ARBA" id="ARBA00001942"/>
    </source>
</evidence>
<dbReference type="InterPro" id="IPR009010">
    <property type="entry name" value="Asp_de-COase-like_dom_sf"/>
</dbReference>
<evidence type="ECO:0000256" key="2">
    <source>
        <dbReference type="ARBA" id="ARBA00022485"/>
    </source>
</evidence>
<dbReference type="GO" id="GO:0022904">
    <property type="term" value="P:respiratory electron transport chain"/>
    <property type="evidence" value="ECO:0007669"/>
    <property type="project" value="TreeGrafter"/>
</dbReference>
<evidence type="ECO:0000256" key="3">
    <source>
        <dbReference type="ARBA" id="ARBA00022505"/>
    </source>
</evidence>
<comment type="cofactor">
    <cofactor evidence="1">
        <name>Mo-bis(molybdopterin guanine dinucleotide)</name>
        <dbReference type="ChEBI" id="CHEBI:60539"/>
    </cofactor>
</comment>
<dbReference type="InterPro" id="IPR006655">
    <property type="entry name" value="Mopterin_OxRdtase_prok_CS"/>
</dbReference>
<name>A0A1G9BVI9_9PSED</name>
<dbReference type="GO" id="GO:0016020">
    <property type="term" value="C:membrane"/>
    <property type="evidence" value="ECO:0007669"/>
    <property type="project" value="TreeGrafter"/>
</dbReference>
<dbReference type="SUPFAM" id="SSF50692">
    <property type="entry name" value="ADC-like"/>
    <property type="match status" value="1"/>
</dbReference>
<evidence type="ECO:0000313" key="8">
    <source>
        <dbReference type="EMBL" id="SDK43498.1"/>
    </source>
</evidence>